<sequence>MTLATRSTIDLSRLQHRAISLRRLATSVDPILANSYRRRASELELELWIHVVRCGLTPEDSPLAA</sequence>
<dbReference type="EMBL" id="CAEZUO010000021">
    <property type="protein sequence ID" value="CAB4601771.1"/>
    <property type="molecule type" value="Genomic_DNA"/>
</dbReference>
<organism evidence="1">
    <name type="scientific">freshwater metagenome</name>
    <dbReference type="NCBI Taxonomy" id="449393"/>
    <lineage>
        <taxon>unclassified sequences</taxon>
        <taxon>metagenomes</taxon>
        <taxon>ecological metagenomes</taxon>
    </lineage>
</organism>
<gene>
    <name evidence="1" type="ORF">UFOPK1827_00655</name>
</gene>
<dbReference type="AlphaFoldDB" id="A0A6J6GKC7"/>
<evidence type="ECO:0000313" key="1">
    <source>
        <dbReference type="EMBL" id="CAB4601771.1"/>
    </source>
</evidence>
<name>A0A6J6GKC7_9ZZZZ</name>
<protein>
    <submittedName>
        <fullName evidence="1">Unannotated protein</fullName>
    </submittedName>
</protein>
<accession>A0A6J6GKC7</accession>
<proteinExistence type="predicted"/>
<reference evidence="1" key="1">
    <citation type="submission" date="2020-05" db="EMBL/GenBank/DDBJ databases">
        <authorList>
            <person name="Chiriac C."/>
            <person name="Salcher M."/>
            <person name="Ghai R."/>
            <person name="Kavagutti S V."/>
        </authorList>
    </citation>
    <scope>NUCLEOTIDE SEQUENCE</scope>
</reference>